<name>A0A8H7E9W3_9PLEO</name>
<protein>
    <recommendedName>
        <fullName evidence="4">Transcription factor domain-containing protein</fullName>
    </recommendedName>
</protein>
<evidence type="ECO:0000313" key="3">
    <source>
        <dbReference type="Proteomes" id="UP000596902"/>
    </source>
</evidence>
<dbReference type="AlphaFoldDB" id="A0A8H7E9W3"/>
<dbReference type="EMBL" id="JAAABM010000029">
    <property type="protein sequence ID" value="KAF7670729.1"/>
    <property type="molecule type" value="Genomic_DNA"/>
</dbReference>
<dbReference type="CDD" id="cd12148">
    <property type="entry name" value="fungal_TF_MHR"/>
    <property type="match status" value="1"/>
</dbReference>
<evidence type="ECO:0000256" key="1">
    <source>
        <dbReference type="SAM" id="MobiDB-lite"/>
    </source>
</evidence>
<comment type="caution">
    <text evidence="2">The sequence shown here is derived from an EMBL/GenBank/DDBJ whole genome shotgun (WGS) entry which is preliminary data.</text>
</comment>
<dbReference type="GeneID" id="62209405"/>
<feature type="region of interest" description="Disordered" evidence="1">
    <location>
        <begin position="239"/>
        <end position="261"/>
    </location>
</feature>
<proteinExistence type="predicted"/>
<reference evidence="2" key="2">
    <citation type="submission" date="2020-08" db="EMBL/GenBank/DDBJ databases">
        <title>Draft Genome Sequence of Cumin Blight Pathogen Alternaria burnsii.</title>
        <authorList>
            <person name="Feng Z."/>
        </authorList>
    </citation>
    <scope>NUCLEOTIDE SEQUENCE</scope>
    <source>
        <strain evidence="2">CBS107.38</strain>
    </source>
</reference>
<sequence length="293" mass="33188">MTATGVGSPMTLAEEDIELQLHAERRYFESCHSPADEPSAARYQSAELNFMTASLSLMLFLRKILRAVYATRPVTSQSAALNVIEDKLRHYNTIATPPDDSSRPLIFSLLLRLRLLFNQLVFYRGIVFGRIQHEKRIYYEEALLSTVVEMCEVVRHLDSHRCLPDCPSWTTTALFHASAVLLNFYAGKSSIEASDTAIDLPTLIIQLIGNLEKMEETWSFAAWIGRAVRTALDSVKRKVDLRQQKQDPPTRGGDSFDAERSPLTSLTADMPLDDGFMDIFDWHAIFANRIPFQ</sequence>
<evidence type="ECO:0000313" key="2">
    <source>
        <dbReference type="EMBL" id="KAF7670729.1"/>
    </source>
</evidence>
<dbReference type="Proteomes" id="UP000596902">
    <property type="component" value="Unassembled WGS sequence"/>
</dbReference>
<reference evidence="2" key="1">
    <citation type="submission" date="2020-01" db="EMBL/GenBank/DDBJ databases">
        <authorList>
            <person name="Feng Z.H.Z."/>
        </authorList>
    </citation>
    <scope>NUCLEOTIDE SEQUENCE</scope>
    <source>
        <strain evidence="2">CBS107.38</strain>
    </source>
</reference>
<evidence type="ECO:0008006" key="4">
    <source>
        <dbReference type="Google" id="ProtNLM"/>
    </source>
</evidence>
<organism evidence="2 3">
    <name type="scientific">Alternaria burnsii</name>
    <dbReference type="NCBI Taxonomy" id="1187904"/>
    <lineage>
        <taxon>Eukaryota</taxon>
        <taxon>Fungi</taxon>
        <taxon>Dikarya</taxon>
        <taxon>Ascomycota</taxon>
        <taxon>Pezizomycotina</taxon>
        <taxon>Dothideomycetes</taxon>
        <taxon>Pleosporomycetidae</taxon>
        <taxon>Pleosporales</taxon>
        <taxon>Pleosporineae</taxon>
        <taxon>Pleosporaceae</taxon>
        <taxon>Alternaria</taxon>
        <taxon>Alternaria sect. Alternaria</taxon>
    </lineage>
</organism>
<keyword evidence="3" id="KW-1185">Reference proteome</keyword>
<dbReference type="RefSeq" id="XP_038781123.1">
    <property type="nucleotide sequence ID" value="XM_038936227.1"/>
</dbReference>
<gene>
    <name evidence="2" type="ORF">GT037_011180</name>
</gene>
<accession>A0A8H7E9W3</accession>